<dbReference type="Proteomes" id="UP001139516">
    <property type="component" value="Unassembled WGS sequence"/>
</dbReference>
<comment type="caution">
    <text evidence="3">The sequence shown here is derived from an EMBL/GenBank/DDBJ whole genome shotgun (WGS) entry which is preliminary data.</text>
</comment>
<evidence type="ECO:0000256" key="1">
    <source>
        <dbReference type="SAM" id="MobiDB-lite"/>
    </source>
</evidence>
<evidence type="ECO:0000313" key="3">
    <source>
        <dbReference type="EMBL" id="MCK8783535.1"/>
    </source>
</evidence>
<dbReference type="PROSITE" id="PS51257">
    <property type="entry name" value="PROKAR_LIPOPROTEIN"/>
    <property type="match status" value="1"/>
</dbReference>
<dbReference type="AlphaFoldDB" id="A0A9X1Y5P8"/>
<proteinExistence type="predicted"/>
<feature type="signal peptide" evidence="2">
    <location>
        <begin position="1"/>
        <end position="24"/>
    </location>
</feature>
<evidence type="ECO:0000313" key="4">
    <source>
        <dbReference type="Proteomes" id="UP001139516"/>
    </source>
</evidence>
<keyword evidence="2" id="KW-0732">Signal</keyword>
<dbReference type="EMBL" id="JALPRX010000014">
    <property type="protein sequence ID" value="MCK8783535.1"/>
    <property type="molecule type" value="Genomic_DNA"/>
</dbReference>
<name>A0A9X1Y5P8_9PROT</name>
<dbReference type="RefSeq" id="WP_248665660.1">
    <property type="nucleotide sequence ID" value="NZ_JALPRX010000014.1"/>
</dbReference>
<sequence>MSSGTRRPAFLPALLALAGLAACAQAPGAGPAEATAPEPAAPVAAAPSGSFDGAWHGTFTLLGAQCRGRQSGDFRIRIAGGRFAMPFGPTRANGTVAADGTVAGTLENNAGVMTGRIANGRLDARIQAHGFTGNRGGGMCTWSYEGTRA</sequence>
<reference evidence="3" key="1">
    <citation type="submission" date="2022-04" db="EMBL/GenBank/DDBJ databases">
        <title>Roseomonas acroporae sp. nov., isolated from coral Acropora digitifera.</title>
        <authorList>
            <person name="Sun H."/>
        </authorList>
    </citation>
    <scope>NUCLEOTIDE SEQUENCE</scope>
    <source>
        <strain evidence="3">NAR14</strain>
    </source>
</reference>
<protein>
    <submittedName>
        <fullName evidence="3">Uncharacterized protein</fullName>
    </submittedName>
</protein>
<evidence type="ECO:0000256" key="2">
    <source>
        <dbReference type="SAM" id="SignalP"/>
    </source>
</evidence>
<gene>
    <name evidence="3" type="ORF">M0638_03960</name>
</gene>
<feature type="region of interest" description="Disordered" evidence="1">
    <location>
        <begin position="28"/>
        <end position="47"/>
    </location>
</feature>
<feature type="chain" id="PRO_5040830982" evidence="2">
    <location>
        <begin position="25"/>
        <end position="149"/>
    </location>
</feature>
<organism evidence="3 4">
    <name type="scientific">Roseomonas acroporae</name>
    <dbReference type="NCBI Taxonomy" id="2937791"/>
    <lineage>
        <taxon>Bacteria</taxon>
        <taxon>Pseudomonadati</taxon>
        <taxon>Pseudomonadota</taxon>
        <taxon>Alphaproteobacteria</taxon>
        <taxon>Acetobacterales</taxon>
        <taxon>Roseomonadaceae</taxon>
        <taxon>Roseomonas</taxon>
    </lineage>
</organism>
<accession>A0A9X1Y5P8</accession>
<keyword evidence="4" id="KW-1185">Reference proteome</keyword>